<reference evidence="1" key="1">
    <citation type="submission" date="2015-04" db="EMBL/GenBank/DDBJ databases">
        <title>The genome sequence of the plant pathogenic Rhizarian Plasmodiophora brassicae reveals insights in its biotrophic life cycle and the origin of chitin synthesis.</title>
        <authorList>
            <person name="Schwelm A."/>
            <person name="Fogelqvist J."/>
            <person name="Knaust A."/>
            <person name="Julke S."/>
            <person name="Lilja T."/>
            <person name="Dhandapani V."/>
            <person name="Bonilla-Rosso G."/>
            <person name="Karlsson M."/>
            <person name="Shevchenko A."/>
            <person name="Choi S.R."/>
            <person name="Kim H.G."/>
            <person name="Park J.Y."/>
            <person name="Lim Y.P."/>
            <person name="Ludwig-Muller J."/>
            <person name="Dixelius C."/>
        </authorList>
    </citation>
    <scope>NUCLEOTIDE SEQUENCE</scope>
    <source>
        <tissue evidence="1">Potato root galls</tissue>
    </source>
</reference>
<dbReference type="AlphaFoldDB" id="A0A0H5QNN8"/>
<proteinExistence type="predicted"/>
<name>A0A0H5QNN8_9EUKA</name>
<accession>A0A0H5QNN8</accession>
<dbReference type="EMBL" id="HACM01002755">
    <property type="protein sequence ID" value="CRZ03197.1"/>
    <property type="molecule type" value="Transcribed_RNA"/>
</dbReference>
<feature type="non-terminal residue" evidence="1">
    <location>
        <position position="1"/>
    </location>
</feature>
<evidence type="ECO:0000313" key="1">
    <source>
        <dbReference type="EMBL" id="CRZ03197.1"/>
    </source>
</evidence>
<organism evidence="1">
    <name type="scientific">Spongospora subterranea</name>
    <dbReference type="NCBI Taxonomy" id="70186"/>
    <lineage>
        <taxon>Eukaryota</taxon>
        <taxon>Sar</taxon>
        <taxon>Rhizaria</taxon>
        <taxon>Endomyxa</taxon>
        <taxon>Phytomyxea</taxon>
        <taxon>Plasmodiophorida</taxon>
        <taxon>Plasmodiophoridae</taxon>
        <taxon>Spongospora</taxon>
    </lineage>
</organism>
<sequence length="139" mass="15477">VDQVLLSVVTINIKRKFQMVLASILQRGPLWHRNYNIDQVRSSKDCDSHGCVPKNKWKRNTGSGEMKDRLSGCSWNFNSNPQTHFSPSSNEYYVAYKKYSGGGFLTGIPRTSGGAASKILNCALRCSSSSKMAATFPHR</sequence>
<protein>
    <submittedName>
        <fullName evidence="1">Uncharacterized protein</fullName>
    </submittedName>
</protein>